<dbReference type="EMBL" id="AP028955">
    <property type="protein sequence ID" value="BET37785.1"/>
    <property type="molecule type" value="Genomic_DNA"/>
</dbReference>
<organism evidence="1 2">
    <name type="scientific">Spiroplasma ixodetis</name>
    <dbReference type="NCBI Taxonomy" id="2141"/>
    <lineage>
        <taxon>Bacteria</taxon>
        <taxon>Bacillati</taxon>
        <taxon>Mycoplasmatota</taxon>
        <taxon>Mollicutes</taxon>
        <taxon>Entomoplasmatales</taxon>
        <taxon>Spiroplasmataceae</taxon>
        <taxon>Spiroplasma</taxon>
    </lineage>
</organism>
<sequence length="55" mass="6553">MKCNYFYKKPNVVVKTKHKTVNFDMYLCNAHSKEEIVYLNTKCKNKESDNHAIIK</sequence>
<evidence type="ECO:0000313" key="2">
    <source>
        <dbReference type="Proteomes" id="UP001473424"/>
    </source>
</evidence>
<reference evidence="2" key="1">
    <citation type="journal article" date="2024" name="FEMS Microbiol. Lett.">
        <title>Genomic insights into Spiroplasma endosymbionts that induce male-killing and protective phenotypes in the pea aphid.</title>
        <authorList>
            <person name="Arai H."/>
            <person name="Legeai F."/>
            <person name="Kageyama D."/>
            <person name="Sugio A."/>
            <person name="Simon J.C."/>
        </authorList>
    </citation>
    <scope>NUCLEOTIDE SEQUENCE [LARGE SCALE GENOMIC DNA]</scope>
    <source>
        <strain evidence="2">sAp269</strain>
    </source>
</reference>
<name>A0ABN7BTY1_9MOLU</name>
<accession>A0ABN7BTY1</accession>
<dbReference type="Proteomes" id="UP001473424">
    <property type="component" value="Chromosome"/>
</dbReference>
<evidence type="ECO:0000313" key="1">
    <source>
        <dbReference type="EMBL" id="BET37785.1"/>
    </source>
</evidence>
<dbReference type="RefSeq" id="WP_353306577.1">
    <property type="nucleotide sequence ID" value="NZ_AP028955.1"/>
</dbReference>
<gene>
    <name evidence="1" type="ORF">SAP269_03740</name>
</gene>
<protein>
    <submittedName>
        <fullName evidence="1">Uncharacterized protein</fullName>
    </submittedName>
</protein>
<proteinExistence type="predicted"/>
<keyword evidence="2" id="KW-1185">Reference proteome</keyword>